<dbReference type="KEGG" id="pbal:CPBP_00222"/>
<keyword evidence="2" id="KW-0732">Signal</keyword>
<feature type="region of interest" description="Disordered" evidence="1">
    <location>
        <begin position="58"/>
        <end position="84"/>
    </location>
</feature>
<organism evidence="4 5">
    <name type="scientific">Candidatus Bodocaedibacter vickermanii</name>
    <dbReference type="NCBI Taxonomy" id="2741701"/>
    <lineage>
        <taxon>Bacteria</taxon>
        <taxon>Pseudomonadati</taxon>
        <taxon>Pseudomonadota</taxon>
        <taxon>Alphaproteobacteria</taxon>
        <taxon>Holosporales</taxon>
        <taxon>Candidatus Paracaedibacteraceae</taxon>
        <taxon>Candidatus Bodocaedibacter</taxon>
    </lineage>
</organism>
<evidence type="ECO:0000256" key="1">
    <source>
        <dbReference type="SAM" id="MobiDB-lite"/>
    </source>
</evidence>
<feature type="compositionally biased region" description="Basic and acidic residues" evidence="1">
    <location>
        <begin position="58"/>
        <end position="69"/>
    </location>
</feature>
<evidence type="ECO:0000256" key="2">
    <source>
        <dbReference type="SAM" id="SignalP"/>
    </source>
</evidence>
<dbReference type="InterPro" id="IPR026834">
    <property type="entry name" value="LHH"/>
</dbReference>
<name>A0A7L9RSF2_9PROT</name>
<dbReference type="Pfam" id="PF14411">
    <property type="entry name" value="LHH"/>
    <property type="match status" value="1"/>
</dbReference>
<accession>A0A7L9RSF2</accession>
<sequence>MMQKILLMYVTGICLFQDVFAATATVADPTDYYSPHGRSSARRSLSFSVQDAERIIARENSAKRSRENADEPISPSGSPLTLKRRESIPRPAGTIFEFTDAHKYALRRCGISDLQINRIELLQTIFFRSPHGDRFDPRSYLSESELDAIYTKLDSEEVRELVQVIKSLYDKKIPLSAISPNTVYTPAARLSCNGSDGPKAKEISATLAACSGLHVEHVTGRTFIEEETPETPEERAARHALKAQIFKTLEAQRGISDASRLSELTATEQIWSNYFEYMQLRINAIDQHASPKIRYCEIEESFKELVGCGYSSITVGDSVVYFRKEDINLARRSAEITNEQLLSEGSSPIGADGKSMNLHHLTRRQPGIFVLLTEAFHQKHTALLHFRSEKHMRQPQPVDRTVFAPWKKLAFTAIKEALVPTEAEAEFDPAVRLFSETDLLPQDEETM</sequence>
<keyword evidence="5" id="KW-1185">Reference proteome</keyword>
<evidence type="ECO:0000313" key="4">
    <source>
        <dbReference type="EMBL" id="QOL19466.1"/>
    </source>
</evidence>
<proteinExistence type="predicted"/>
<keyword evidence="4" id="KW-0378">Hydrolase</keyword>
<dbReference type="AlphaFoldDB" id="A0A7L9RSF2"/>
<gene>
    <name evidence="4" type="primary">yobL</name>
    <name evidence="4" type="ORF">CPBP_00222</name>
</gene>
<evidence type="ECO:0000313" key="5">
    <source>
        <dbReference type="Proteomes" id="UP000594001"/>
    </source>
</evidence>
<dbReference type="Proteomes" id="UP000594001">
    <property type="component" value="Chromosome"/>
</dbReference>
<dbReference type="EMBL" id="CP054719">
    <property type="protein sequence ID" value="QOL19466.1"/>
    <property type="molecule type" value="Genomic_DNA"/>
</dbReference>
<protein>
    <submittedName>
        <fullName evidence="4">Ribonuclease YobL</fullName>
        <ecNumber evidence="4">3.1.-.-</ecNumber>
    </submittedName>
</protein>
<evidence type="ECO:0000259" key="3">
    <source>
        <dbReference type="Pfam" id="PF14411"/>
    </source>
</evidence>
<feature type="chain" id="PRO_5032870634" evidence="2">
    <location>
        <begin position="22"/>
        <end position="447"/>
    </location>
</feature>
<feature type="domain" description="LHH" evidence="3">
    <location>
        <begin position="337"/>
        <end position="408"/>
    </location>
</feature>
<reference evidence="4 5" key="1">
    <citation type="submission" date="2020-06" db="EMBL/GenBank/DDBJ databases">
        <title>The endosymbiont of the kinetoplastid Bodo saltans is a Paracaedibacter-like alpha-proteobacterium possessing a putative toxin-antitoxin system.</title>
        <authorList>
            <person name="Midha S."/>
            <person name="Rigden D.J."/>
            <person name="Siozios S."/>
            <person name="Hurst G.D.D."/>
            <person name="Jackson A.P."/>
        </authorList>
    </citation>
    <scope>NUCLEOTIDE SEQUENCE [LARGE SCALE GENOMIC DNA]</scope>
    <source>
        <strain evidence="4">Lake Konstanz</strain>
    </source>
</reference>
<feature type="signal peptide" evidence="2">
    <location>
        <begin position="1"/>
        <end position="21"/>
    </location>
</feature>
<dbReference type="RefSeq" id="WP_350332220.1">
    <property type="nucleotide sequence ID" value="NZ_CP054719.1"/>
</dbReference>
<dbReference type="GO" id="GO:0016787">
    <property type="term" value="F:hydrolase activity"/>
    <property type="evidence" value="ECO:0007669"/>
    <property type="project" value="UniProtKB-KW"/>
</dbReference>
<dbReference type="EC" id="3.1.-.-" evidence="4"/>